<dbReference type="BioCyc" id="RCHA213810:RUM_RS11690-MONOMER"/>
<dbReference type="PANTHER" id="PTHR22550:SF5">
    <property type="entry name" value="LEUCINE ZIPPER PROTEIN 4"/>
    <property type="match status" value="1"/>
</dbReference>
<dbReference type="Proteomes" id="UP000007054">
    <property type="component" value="Chromosome"/>
</dbReference>
<reference evidence="4" key="2">
    <citation type="submission" date="2010-03" db="EMBL/GenBank/DDBJ databases">
        <authorList>
            <person name="Pajon A."/>
        </authorList>
    </citation>
    <scope>NUCLEOTIDE SEQUENCE</scope>
    <source>
        <strain evidence="4">Type strain: 18P13</strain>
    </source>
</reference>
<feature type="transmembrane region" description="Helical" evidence="3">
    <location>
        <begin position="389"/>
        <end position="407"/>
    </location>
</feature>
<dbReference type="PATRIC" id="fig|213810.4.peg.2298"/>
<dbReference type="InterPro" id="IPR004995">
    <property type="entry name" value="Spore_Ger"/>
</dbReference>
<evidence type="ECO:0000313" key="5">
    <source>
        <dbReference type="Proteomes" id="UP000007054"/>
    </source>
</evidence>
<evidence type="ECO:0000256" key="2">
    <source>
        <dbReference type="ARBA" id="ARBA00023136"/>
    </source>
</evidence>
<accession>D4LFJ5</accession>
<dbReference type="AlphaFoldDB" id="D4LFJ5"/>
<keyword evidence="3" id="KW-0812">Transmembrane</keyword>
<dbReference type="KEGG" id="rch:RUM_24020"/>
<dbReference type="PANTHER" id="PTHR22550">
    <property type="entry name" value="SPORE GERMINATION PROTEIN"/>
    <property type="match status" value="1"/>
</dbReference>
<dbReference type="PIRSF" id="PIRSF005690">
    <property type="entry name" value="GerBA"/>
    <property type="match status" value="1"/>
</dbReference>
<dbReference type="STRING" id="213810.RUM_24020"/>
<dbReference type="InterPro" id="IPR050768">
    <property type="entry name" value="UPF0353/GerABKA_families"/>
</dbReference>
<keyword evidence="2 3" id="KW-0472">Membrane</keyword>
<name>D4LFJ5_RUMC1</name>
<dbReference type="HOGENOM" id="CLU_021639_4_0_9"/>
<dbReference type="GO" id="GO:0016020">
    <property type="term" value="C:membrane"/>
    <property type="evidence" value="ECO:0007669"/>
    <property type="project" value="InterPro"/>
</dbReference>
<feature type="transmembrane region" description="Helical" evidence="3">
    <location>
        <begin position="299"/>
        <end position="318"/>
    </location>
</feature>
<dbReference type="GO" id="GO:0009847">
    <property type="term" value="P:spore germination"/>
    <property type="evidence" value="ECO:0007669"/>
    <property type="project" value="InterPro"/>
</dbReference>
<evidence type="ECO:0000256" key="1">
    <source>
        <dbReference type="ARBA" id="ARBA00005278"/>
    </source>
</evidence>
<sequence>MSRKDLQQTIEQEPLRPGLEANLSRIKEIGGGTSDLLINPVRVSGIPCVLLCCEGMLSTATITELVLHPLMKLHLPDATGPRLLEHINDEMLLSVDRPVPLTFGDVFRTINSGFAVLLADGANHALAFGVQGYDKRGIDEPSSEGNVMGAHEGFTEVVRTNMSLIRRRMKSPVLVQQLFVMGEKSRTDLCLCYMSDRVSPRLLEQIRQDLEHMQLETILSSGYVRPFLERRDWRIFHTTGTTERPDVLCSKLLEGRVALLIDGTPFAIFLPKLFVENFQTLDDYTCKPYYAAFVRWIKYLAFFLALLLPGIYTAIALHHPELLNSTLLQLLTEAEANAPFSLMTESIGVLLMYEVIREAGIRLPKAVGGAVSIVAGLIIGDAAVSSGFISTPLLTVTALSVTTGFVIPELSHEITVFRFLFILCGGLWGLFGISLLGMVMLLNLCATEAYGYPITAPLAPFAPRAMRDVLTRIGLRRMQTGNFTVEELHE</sequence>
<evidence type="ECO:0000256" key="3">
    <source>
        <dbReference type="SAM" id="Phobius"/>
    </source>
</evidence>
<gene>
    <name evidence="4" type="ordered locus">RUM_24020</name>
</gene>
<dbReference type="EMBL" id="FP929052">
    <property type="protein sequence ID" value="CBL18390.1"/>
    <property type="molecule type" value="Genomic_DNA"/>
</dbReference>
<comment type="similarity">
    <text evidence="1">Belongs to the GerABKA family.</text>
</comment>
<dbReference type="Pfam" id="PF03323">
    <property type="entry name" value="GerA"/>
    <property type="match status" value="1"/>
</dbReference>
<keyword evidence="3" id="KW-1133">Transmembrane helix</keyword>
<evidence type="ECO:0000313" key="4">
    <source>
        <dbReference type="EMBL" id="CBL18390.1"/>
    </source>
</evidence>
<protein>
    <submittedName>
        <fullName evidence="4">Bacillus/Clostridium GerA spore germination protein</fullName>
    </submittedName>
</protein>
<reference evidence="4" key="1">
    <citation type="submission" date="2010-03" db="EMBL/GenBank/DDBJ databases">
        <title>The genome sequence of Ruminococcus sp. 18P13.</title>
        <authorList>
            <consortium name="metaHIT consortium -- http://www.metahit.eu/"/>
            <person name="Pajon A."/>
            <person name="Turner K."/>
            <person name="Parkhill J."/>
            <person name="Bernalier A."/>
        </authorList>
    </citation>
    <scope>NUCLEOTIDE SEQUENCE [LARGE SCALE GENOMIC DNA]</scope>
    <source>
        <strain evidence="4">Type strain: 18P13</strain>
    </source>
</reference>
<keyword evidence="5" id="KW-1185">Reference proteome</keyword>
<proteinExistence type="inferred from homology"/>
<organism evidence="4 5">
    <name type="scientific">Ruminococcus champanellensis (strain DSM 18848 / JCM 17042 / KCTC 15320 / 18P13)</name>
    <dbReference type="NCBI Taxonomy" id="213810"/>
    <lineage>
        <taxon>Bacteria</taxon>
        <taxon>Bacillati</taxon>
        <taxon>Bacillota</taxon>
        <taxon>Clostridia</taxon>
        <taxon>Eubacteriales</taxon>
        <taxon>Oscillospiraceae</taxon>
        <taxon>Ruminococcus</taxon>
    </lineage>
</organism>
<feature type="transmembrane region" description="Helical" evidence="3">
    <location>
        <begin position="419"/>
        <end position="442"/>
    </location>
</feature>